<accession>A0A4R6BGQ7</accession>
<gene>
    <name evidence="1" type="ORF">ERX27_00930</name>
</gene>
<evidence type="ECO:0000313" key="2">
    <source>
        <dbReference type="Proteomes" id="UP000295310"/>
    </source>
</evidence>
<reference evidence="1 2" key="1">
    <citation type="submission" date="2019-01" db="EMBL/GenBank/DDBJ databases">
        <title>Draft genome sequences of the type strains of six Macrococcus species.</title>
        <authorList>
            <person name="Mazhar S."/>
            <person name="Altermann E."/>
            <person name="Hill C."/>
            <person name="Mcauliffe O."/>
        </authorList>
    </citation>
    <scope>NUCLEOTIDE SEQUENCE [LARGE SCALE GENOMIC DNA]</scope>
    <source>
        <strain evidence="1 2">CCM4811</strain>
    </source>
</reference>
<comment type="caution">
    <text evidence="1">The sequence shown here is derived from an EMBL/GenBank/DDBJ whole genome shotgun (WGS) entry which is preliminary data.</text>
</comment>
<name>A0A4R6BGQ7_9STAP</name>
<keyword evidence="2" id="KW-1185">Reference proteome</keyword>
<dbReference type="RefSeq" id="WP_133430933.1">
    <property type="nucleotide sequence ID" value="NZ_SCWA01000001.1"/>
</dbReference>
<sequence>MKEQIEVLILNGEFKRVRQLMTDHDFLEFEEAFIGAAQNTESVMFYTFIVEVIKEHESAELHDLAFLLLVYPLSDVTDAFKAAYYHAERSAELTEYKEVKNLLQLLFLYTVPEPVLTDRQAYQVAKEILKLDPHNKIARDLMKKAVKNMDAGVVDINDLGRSRNA</sequence>
<dbReference type="AlphaFoldDB" id="A0A4R6BGQ7"/>
<proteinExistence type="predicted"/>
<organism evidence="1 2">
    <name type="scientific">Macrococcus brunensis</name>
    <dbReference type="NCBI Taxonomy" id="198483"/>
    <lineage>
        <taxon>Bacteria</taxon>
        <taxon>Bacillati</taxon>
        <taxon>Bacillota</taxon>
        <taxon>Bacilli</taxon>
        <taxon>Bacillales</taxon>
        <taxon>Staphylococcaceae</taxon>
        <taxon>Macrococcus</taxon>
    </lineage>
</organism>
<protein>
    <submittedName>
        <fullName evidence="1">Uncharacterized protein</fullName>
    </submittedName>
</protein>
<evidence type="ECO:0000313" key="1">
    <source>
        <dbReference type="EMBL" id="TDL99039.1"/>
    </source>
</evidence>
<dbReference type="EMBL" id="SCWA01000001">
    <property type="protein sequence ID" value="TDL99039.1"/>
    <property type="molecule type" value="Genomic_DNA"/>
</dbReference>
<dbReference type="Proteomes" id="UP000295310">
    <property type="component" value="Unassembled WGS sequence"/>
</dbReference>
<dbReference type="OrthoDB" id="80293at2"/>